<feature type="domain" description="Integrase catalytic" evidence="4">
    <location>
        <begin position="106"/>
        <end position="214"/>
    </location>
</feature>
<dbReference type="SUPFAM" id="SSF53098">
    <property type="entry name" value="Ribonuclease H-like"/>
    <property type="match status" value="1"/>
</dbReference>
<dbReference type="CDD" id="cd16443">
    <property type="entry name" value="LplA"/>
    <property type="match status" value="1"/>
</dbReference>
<gene>
    <name evidence="6" type="ORF">LAZ67_13003129</name>
</gene>
<dbReference type="InterPro" id="IPR004562">
    <property type="entry name" value="LipoylTrfase_LipoateP_Ligase"/>
</dbReference>
<comment type="pathway">
    <text evidence="1">Protein modification; protein lipoylation via exogenous pathway; protein N(6)-(lipoyl)lysine from lipoate: step 2/2.</text>
</comment>
<dbReference type="Gene3D" id="3.30.420.10">
    <property type="entry name" value="Ribonuclease H-like superfamily/Ribonuclease H"/>
    <property type="match status" value="1"/>
</dbReference>
<feature type="region of interest" description="Disordered" evidence="3">
    <location>
        <begin position="320"/>
        <end position="371"/>
    </location>
</feature>
<accession>A0ABY6L520</accession>
<evidence type="ECO:0000256" key="1">
    <source>
        <dbReference type="ARBA" id="ARBA00005085"/>
    </source>
</evidence>
<dbReference type="PANTHER" id="PTHR12561">
    <property type="entry name" value="LIPOATE-PROTEIN LIGASE"/>
    <property type="match status" value="1"/>
</dbReference>
<reference evidence="6 7" key="1">
    <citation type="submission" date="2022-01" db="EMBL/GenBank/DDBJ databases">
        <title>A chromosomal length assembly of Cordylochernes scorpioides.</title>
        <authorList>
            <person name="Zeh D."/>
            <person name="Zeh J."/>
        </authorList>
    </citation>
    <scope>NUCLEOTIDE SEQUENCE [LARGE SCALE GENOMIC DNA]</scope>
    <source>
        <strain evidence="6">IN4F17</strain>
        <tissue evidence="6">Whole Body</tissue>
    </source>
</reference>
<dbReference type="Pfam" id="PF21948">
    <property type="entry name" value="LplA-B_cat"/>
    <property type="match status" value="1"/>
</dbReference>
<evidence type="ECO:0000259" key="4">
    <source>
        <dbReference type="PROSITE" id="PS50994"/>
    </source>
</evidence>
<evidence type="ECO:0000259" key="5">
    <source>
        <dbReference type="PROSITE" id="PS51733"/>
    </source>
</evidence>
<dbReference type="SUPFAM" id="SSF55681">
    <property type="entry name" value="Class II aaRS and biotin synthetases"/>
    <property type="match status" value="1"/>
</dbReference>
<evidence type="ECO:0000256" key="3">
    <source>
        <dbReference type="SAM" id="MobiDB-lite"/>
    </source>
</evidence>
<proteinExistence type="inferred from homology"/>
<dbReference type="Proteomes" id="UP001235939">
    <property type="component" value="Chromosome 13"/>
</dbReference>
<protein>
    <submittedName>
        <fullName evidence="6">K02A2.6-like</fullName>
    </submittedName>
</protein>
<dbReference type="PANTHER" id="PTHR12561:SF3">
    <property type="entry name" value="LIPOYLTRANSFERASE 1, MITOCHONDRIAL"/>
    <property type="match status" value="1"/>
</dbReference>
<dbReference type="PROSITE" id="PS50994">
    <property type="entry name" value="INTEGRASE"/>
    <property type="match status" value="1"/>
</dbReference>
<sequence length="772" mass="87518">MWKNCRSQQREIATETEKDEVLSLAKFYTQQGWPEKVADHLRPYFQRKLELTVDGECLVWGMRVVIPPSLRIKMLNCLHETHSGMNKMKAVARSHFWWPNLDTQIEFLQLRRLFSSYGLPEELVSDNGPQFTGSEMKGFLEGNGIKQTLIPAYHPQSNGLAERAVRTIKTALDKNKRKIGDTIQDTLSKVLLAYRSTPHVTTGKTPSELFIGRALRTRVSLIHPSLASRVRDQQARQMKYDRRTHLEEFQIDDLVWCKNFRGGDKMDPGKIVGKKGTRVYTILIHGQVKAYHRDQIRKRGAGPNAIISEVVRDRGYVESMSPGLTSQRSDQDSEVQSDTDDGKSLEPLPSLDPEALKEEGPVLRRNPPRARRLPNGLIIHSKSDDIFKNLAFEDWLYKNCNFADTKTSIYLIWSNTPSVVVGRHQNPLIECSLRCLNKNQVKLARRNSGGGTVFHDLGNLNISFITNREAYNRKKNLELICRALKKKLEFGWLFALVSVVQVVLQLSKSWFLKLPEKSRNGSEPWCWQVSGTAAKLGRNVAYHHCTLLVDSDTGLLRKTLATNNVGVESKATQSKPTSVANLRDAHPRLTLKDVRSSLMEEMKQGCQAEIPILELDPIDFLFPGLDAQEKIFRDWEWIHGRTPPFTVTRKDLRLKVAGGRLVEVHCNKVMHANKLSTLIGLPMDLVVSHHRWLDWHTALEPCDTDSPDFHIVLRQYQEPILKSIDKSVNRLPANSSVTVQWLPAHGIPGNELADSLAKAGALGLTESRESTT</sequence>
<dbReference type="InterPro" id="IPR041588">
    <property type="entry name" value="Integrase_H2C2"/>
</dbReference>
<dbReference type="InterPro" id="IPR012337">
    <property type="entry name" value="RNaseH-like_sf"/>
</dbReference>
<evidence type="ECO:0000313" key="6">
    <source>
        <dbReference type="EMBL" id="UYV76236.1"/>
    </source>
</evidence>
<dbReference type="InterPro" id="IPR004143">
    <property type="entry name" value="BPL_LPL_catalytic"/>
</dbReference>
<keyword evidence="7" id="KW-1185">Reference proteome</keyword>
<dbReference type="InterPro" id="IPR045864">
    <property type="entry name" value="aa-tRNA-synth_II/BPL/LPL"/>
</dbReference>
<dbReference type="InterPro" id="IPR001584">
    <property type="entry name" value="Integrase_cat-core"/>
</dbReference>
<dbReference type="Gene3D" id="3.30.930.10">
    <property type="entry name" value="Bira Bifunctional Protein, Domain 2"/>
    <property type="match status" value="1"/>
</dbReference>
<dbReference type="PROSITE" id="PS51733">
    <property type="entry name" value="BPL_LPL_CATALYTIC"/>
    <property type="match status" value="1"/>
</dbReference>
<name>A0ABY6L520_9ARAC</name>
<feature type="domain" description="BPL/LPL catalytic" evidence="5">
    <location>
        <begin position="404"/>
        <end position="610"/>
    </location>
</feature>
<dbReference type="EMBL" id="CP092875">
    <property type="protein sequence ID" value="UYV76236.1"/>
    <property type="molecule type" value="Genomic_DNA"/>
</dbReference>
<evidence type="ECO:0000313" key="7">
    <source>
        <dbReference type="Proteomes" id="UP001235939"/>
    </source>
</evidence>
<comment type="similarity">
    <text evidence="2">Belongs to the LplA family.</text>
</comment>
<dbReference type="InterPro" id="IPR036397">
    <property type="entry name" value="RNaseH_sf"/>
</dbReference>
<evidence type="ECO:0000256" key="2">
    <source>
        <dbReference type="ARBA" id="ARBA00008242"/>
    </source>
</evidence>
<organism evidence="6 7">
    <name type="scientific">Cordylochernes scorpioides</name>
    <dbReference type="NCBI Taxonomy" id="51811"/>
    <lineage>
        <taxon>Eukaryota</taxon>
        <taxon>Metazoa</taxon>
        <taxon>Ecdysozoa</taxon>
        <taxon>Arthropoda</taxon>
        <taxon>Chelicerata</taxon>
        <taxon>Arachnida</taxon>
        <taxon>Pseudoscorpiones</taxon>
        <taxon>Cheliferoidea</taxon>
        <taxon>Chernetidae</taxon>
        <taxon>Cordylochernes</taxon>
    </lineage>
</organism>
<dbReference type="Pfam" id="PF17921">
    <property type="entry name" value="Integrase_H2C2"/>
    <property type="match status" value="1"/>
</dbReference>